<dbReference type="PROSITE" id="PS00759">
    <property type="entry name" value="ARGE_DAPE_CPG2_2"/>
    <property type="match status" value="1"/>
</dbReference>
<evidence type="ECO:0000313" key="11">
    <source>
        <dbReference type="EMBL" id="EFY07343.1"/>
    </source>
</evidence>
<dbReference type="InterPro" id="IPR011650">
    <property type="entry name" value="Peptidase_M20_dimer"/>
</dbReference>
<dbReference type="Pfam" id="PF01546">
    <property type="entry name" value="Peptidase_M20"/>
    <property type="match status" value="1"/>
</dbReference>
<evidence type="ECO:0000313" key="12">
    <source>
        <dbReference type="Proteomes" id="UP000018458"/>
    </source>
</evidence>
<evidence type="ECO:0000256" key="8">
    <source>
        <dbReference type="PIRSR" id="PIRSR037215-1"/>
    </source>
</evidence>
<keyword evidence="5 9" id="KW-0862">Zinc</keyword>
<keyword evidence="2" id="KW-0645">Protease</keyword>
<feature type="domain" description="Peptidase M20 dimerisation" evidence="10">
    <location>
        <begin position="208"/>
        <end position="310"/>
    </location>
</feature>
<dbReference type="SUPFAM" id="SSF53187">
    <property type="entry name" value="Zn-dependent exopeptidases"/>
    <property type="match status" value="1"/>
</dbReference>
<dbReference type="EMBL" id="AEVO01000040">
    <property type="protein sequence ID" value="EFY07343.1"/>
    <property type="molecule type" value="Genomic_DNA"/>
</dbReference>
<dbReference type="EC" id="3.4.11.4" evidence="7"/>
<dbReference type="Pfam" id="PF07687">
    <property type="entry name" value="M20_dimer"/>
    <property type="match status" value="1"/>
</dbReference>
<dbReference type="GO" id="GO:0008237">
    <property type="term" value="F:metallopeptidase activity"/>
    <property type="evidence" value="ECO:0007669"/>
    <property type="project" value="UniProtKB-KW"/>
</dbReference>
<dbReference type="PIRSF" id="PIRSF037215">
    <property type="entry name" value="Peptidase_M20B"/>
    <property type="match status" value="1"/>
</dbReference>
<dbReference type="NCBIfam" id="TIGR01882">
    <property type="entry name" value="peptidase-T"/>
    <property type="match status" value="1"/>
</dbReference>
<gene>
    <name evidence="11" type="primary">pepT</name>
    <name evidence="11" type="ORF">HMPREF9444_00828</name>
</gene>
<protein>
    <recommendedName>
        <fullName evidence="7">Peptidase T</fullName>
        <ecNumber evidence="7">3.4.11.4</ecNumber>
    </recommendedName>
</protein>
<dbReference type="GO" id="GO:0045148">
    <property type="term" value="F:tripeptide aminopeptidase activity"/>
    <property type="evidence" value="ECO:0007669"/>
    <property type="project" value="UniProtKB-UniRule"/>
</dbReference>
<dbReference type="HOGENOM" id="CLU_053676_0_0_6"/>
<evidence type="ECO:0000256" key="5">
    <source>
        <dbReference type="ARBA" id="ARBA00022833"/>
    </source>
</evidence>
<name>E8LJF1_SUCHY</name>
<dbReference type="GO" id="GO:0006508">
    <property type="term" value="P:proteolysis"/>
    <property type="evidence" value="ECO:0007669"/>
    <property type="project" value="UniProtKB-UniRule"/>
</dbReference>
<comment type="caution">
    <text evidence="11">The sequence shown here is derived from an EMBL/GenBank/DDBJ whole genome shotgun (WGS) entry which is preliminary data.</text>
</comment>
<evidence type="ECO:0000256" key="1">
    <source>
        <dbReference type="ARBA" id="ARBA00009692"/>
    </source>
</evidence>
<dbReference type="PROSITE" id="PS00758">
    <property type="entry name" value="ARGE_DAPE_CPG2_1"/>
    <property type="match status" value="1"/>
</dbReference>
<evidence type="ECO:0000256" key="4">
    <source>
        <dbReference type="ARBA" id="ARBA00022801"/>
    </source>
</evidence>
<feature type="binding site" evidence="9">
    <location>
        <position position="381"/>
    </location>
    <ligand>
        <name>Zn(2+)</name>
        <dbReference type="ChEBI" id="CHEBI:29105"/>
        <label>2</label>
    </ligand>
</feature>
<evidence type="ECO:0000256" key="3">
    <source>
        <dbReference type="ARBA" id="ARBA00022723"/>
    </source>
</evidence>
<dbReference type="Gene3D" id="3.40.630.10">
    <property type="entry name" value="Zn peptidases"/>
    <property type="match status" value="1"/>
</dbReference>
<comment type="similarity">
    <text evidence="1">Belongs to the peptidase M20B family.</text>
</comment>
<keyword evidence="6" id="KW-0482">Metalloprotease</keyword>
<evidence type="ECO:0000256" key="2">
    <source>
        <dbReference type="ARBA" id="ARBA00022670"/>
    </source>
</evidence>
<feature type="binding site" evidence="9">
    <location>
        <position position="141"/>
    </location>
    <ligand>
        <name>Zn(2+)</name>
        <dbReference type="ChEBI" id="CHEBI:29105"/>
        <label>2</label>
    </ligand>
</feature>
<keyword evidence="4 11" id="KW-0378">Hydrolase</keyword>
<evidence type="ECO:0000256" key="7">
    <source>
        <dbReference type="NCBIfam" id="TIGR01882"/>
    </source>
</evidence>
<dbReference type="InterPro" id="IPR036264">
    <property type="entry name" value="Bact_exopeptidase_dim_dom"/>
</dbReference>
<sequence>MELKEDLVERFIRYVKISSQSNAAGTEVPTSEGQWEYARLLQGELAELGFEDIKLNEHCILTARLKGNCKADAIGFVSHLDTVDVALSPVVKPQIIEYKGGDVILNEKEGISIKLSEHPELNNYVGQKIIFSDGTSVLGADNKAAGANIMSAFAYLKEHPEIKHGDILVAFVPDEEIGLRGSKLLDLKDFDPSYAYTIDCCAVGEIVYETFNAGSARLKIEGISAHPMSAKGVLVNPLLVAHDFVSMFDRNQTPECTDKKDGYWWFVGIKSDPMFCTLDLHIRDFDKANYQKRKEYILSCVDKLKEMYPRAKIDIKIEDVYENICNNVTPSDKPIAMLYKACDELGITPNTIAMRGGTDGSALSAKGLVTPNYFTGGHNFHSYAEFLPIDALEKSCRMTLKLIELAAS</sequence>
<dbReference type="GO" id="GO:0006518">
    <property type="term" value="P:peptide metabolic process"/>
    <property type="evidence" value="ECO:0007669"/>
    <property type="project" value="InterPro"/>
</dbReference>
<evidence type="ECO:0000256" key="9">
    <source>
        <dbReference type="PIRSR" id="PIRSR037215-2"/>
    </source>
</evidence>
<dbReference type="InterPro" id="IPR001261">
    <property type="entry name" value="ArgE/DapE_CS"/>
</dbReference>
<dbReference type="eggNOG" id="COG2195">
    <property type="taxonomic scope" value="Bacteria"/>
</dbReference>
<dbReference type="NCBIfam" id="NF009920">
    <property type="entry name" value="PRK13381.1"/>
    <property type="match status" value="1"/>
</dbReference>
<dbReference type="RefSeq" id="WP_009143039.1">
    <property type="nucleotide sequence ID" value="NZ_GL830977.1"/>
</dbReference>
<dbReference type="PANTHER" id="PTHR42994">
    <property type="entry name" value="PEPTIDASE T"/>
    <property type="match status" value="1"/>
</dbReference>
<comment type="cofactor">
    <cofactor evidence="9">
        <name>Zn(2+)</name>
        <dbReference type="ChEBI" id="CHEBI:29105"/>
    </cofactor>
    <text evidence="9">Binds 2 Zn(2+) ions per subunit.</text>
</comment>
<keyword evidence="12" id="KW-1185">Reference proteome</keyword>
<feature type="binding site" evidence="9">
    <location>
        <position position="176"/>
    </location>
    <ligand>
        <name>Zn(2+)</name>
        <dbReference type="ChEBI" id="CHEBI:29105"/>
        <label>2</label>
    </ligand>
</feature>
<dbReference type="GO" id="GO:0008270">
    <property type="term" value="F:zinc ion binding"/>
    <property type="evidence" value="ECO:0007669"/>
    <property type="project" value="InterPro"/>
</dbReference>
<organism evidence="11 12">
    <name type="scientific">Succinatimonas hippei (strain DSM 22608 / JCM 16073 / KCTC 15190 / YIT 12066)</name>
    <dbReference type="NCBI Taxonomy" id="762983"/>
    <lineage>
        <taxon>Bacteria</taxon>
        <taxon>Pseudomonadati</taxon>
        <taxon>Pseudomonadota</taxon>
        <taxon>Gammaproteobacteria</taxon>
        <taxon>Aeromonadales</taxon>
        <taxon>Succinivibrionaceae</taxon>
        <taxon>Succinatimonas</taxon>
    </lineage>
</organism>
<dbReference type="InterPro" id="IPR002933">
    <property type="entry name" value="Peptidase_M20"/>
</dbReference>
<feature type="binding site" evidence="9">
    <location>
        <position position="199"/>
    </location>
    <ligand>
        <name>Zn(2+)</name>
        <dbReference type="ChEBI" id="CHEBI:29105"/>
        <label>1</label>
    </ligand>
</feature>
<feature type="binding site" evidence="9">
    <location>
        <position position="141"/>
    </location>
    <ligand>
        <name>Zn(2+)</name>
        <dbReference type="ChEBI" id="CHEBI:29105"/>
        <label>1</label>
    </ligand>
</feature>
<dbReference type="Proteomes" id="UP000018458">
    <property type="component" value="Unassembled WGS sequence"/>
</dbReference>
<dbReference type="Gene3D" id="3.30.70.360">
    <property type="match status" value="1"/>
</dbReference>
<dbReference type="InterPro" id="IPR010161">
    <property type="entry name" value="Peptidase_M20B"/>
</dbReference>
<feature type="active site" evidence="8">
    <location>
        <position position="81"/>
    </location>
</feature>
<dbReference type="NCBIfam" id="NF003976">
    <property type="entry name" value="PRK05469.1"/>
    <property type="match status" value="1"/>
</dbReference>
<accession>E8LJF1</accession>
<evidence type="ECO:0000259" key="10">
    <source>
        <dbReference type="Pfam" id="PF07687"/>
    </source>
</evidence>
<reference evidence="11 12" key="1">
    <citation type="submission" date="2011-01" db="EMBL/GenBank/DDBJ databases">
        <authorList>
            <person name="Weinstock G."/>
            <person name="Sodergren E."/>
            <person name="Clifton S."/>
            <person name="Fulton L."/>
            <person name="Fulton B."/>
            <person name="Courtney L."/>
            <person name="Fronick C."/>
            <person name="Harrison M."/>
            <person name="Strong C."/>
            <person name="Farmer C."/>
            <person name="Delahaunty K."/>
            <person name="Markovic C."/>
            <person name="Hall O."/>
            <person name="Minx P."/>
            <person name="Tomlinson C."/>
            <person name="Mitreva M."/>
            <person name="Hou S."/>
            <person name="Chen J."/>
            <person name="Wollam A."/>
            <person name="Pepin K.H."/>
            <person name="Johnson M."/>
            <person name="Bhonagiri V."/>
            <person name="Zhang X."/>
            <person name="Suruliraj S."/>
            <person name="Warren W."/>
            <person name="Chinwalla A."/>
            <person name="Mardis E.R."/>
            <person name="Wilson R.K."/>
        </authorList>
    </citation>
    <scope>NUCLEOTIDE SEQUENCE [LARGE SCALE GENOMIC DNA]</scope>
    <source>
        <strain evidence="12">DSM 22608 / JCM 16073 / KCTC 15190 / YIT 12066</strain>
    </source>
</reference>
<keyword evidence="3 9" id="KW-0479">Metal-binding</keyword>
<keyword evidence="11" id="KW-0031">Aminopeptidase</keyword>
<feature type="binding site" evidence="9">
    <location>
        <position position="79"/>
    </location>
    <ligand>
        <name>Zn(2+)</name>
        <dbReference type="ChEBI" id="CHEBI:29105"/>
        <label>1</label>
    </ligand>
</feature>
<feature type="active site" description="Proton acceptor" evidence="8">
    <location>
        <position position="175"/>
    </location>
</feature>
<dbReference type="PANTHER" id="PTHR42994:SF1">
    <property type="entry name" value="PEPTIDASE T"/>
    <property type="match status" value="1"/>
</dbReference>
<proteinExistence type="inferred from homology"/>
<evidence type="ECO:0000256" key="6">
    <source>
        <dbReference type="ARBA" id="ARBA00023049"/>
    </source>
</evidence>
<dbReference type="SUPFAM" id="SSF55031">
    <property type="entry name" value="Bacterial exopeptidase dimerisation domain"/>
    <property type="match status" value="1"/>
</dbReference>
<dbReference type="STRING" id="762983.HMPREF9444_00828"/>
<dbReference type="AlphaFoldDB" id="E8LJF1"/>
<dbReference type="OrthoDB" id="9804934at2"/>